<evidence type="ECO:0000256" key="20">
    <source>
        <dbReference type="PROSITE-ProRule" id="PRU10141"/>
    </source>
</evidence>
<keyword evidence="12" id="KW-0418">Kinase</keyword>
<evidence type="ECO:0000256" key="21">
    <source>
        <dbReference type="SAM" id="MobiDB-lite"/>
    </source>
</evidence>
<evidence type="ECO:0000256" key="4">
    <source>
        <dbReference type="ARBA" id="ARBA00022475"/>
    </source>
</evidence>
<keyword evidence="5" id="KW-0723">Serine/threonine-protein kinase</keyword>
<comment type="catalytic activity">
    <reaction evidence="18">
        <text>L-threonyl-[protein] + ATP = O-phospho-L-threonyl-[protein] + ADP + H(+)</text>
        <dbReference type="Rhea" id="RHEA:46608"/>
        <dbReference type="Rhea" id="RHEA-COMP:11060"/>
        <dbReference type="Rhea" id="RHEA-COMP:11605"/>
        <dbReference type="ChEBI" id="CHEBI:15378"/>
        <dbReference type="ChEBI" id="CHEBI:30013"/>
        <dbReference type="ChEBI" id="CHEBI:30616"/>
        <dbReference type="ChEBI" id="CHEBI:61977"/>
        <dbReference type="ChEBI" id="CHEBI:456216"/>
        <dbReference type="EC" id="2.7.11.1"/>
    </reaction>
</comment>
<dbReference type="GO" id="GO:0009742">
    <property type="term" value="P:brassinosteroid mediated signaling pathway"/>
    <property type="evidence" value="ECO:0007669"/>
    <property type="project" value="UniProtKB-ARBA"/>
</dbReference>
<evidence type="ECO:0000256" key="9">
    <source>
        <dbReference type="ARBA" id="ARBA00022729"/>
    </source>
</evidence>
<keyword evidence="9 22" id="KW-0732">Signal</keyword>
<dbReference type="SUPFAM" id="SSF52058">
    <property type="entry name" value="L domain-like"/>
    <property type="match status" value="1"/>
</dbReference>
<comment type="similarity">
    <text evidence="2">Belongs to the protein kinase superfamily. Ser/Thr protein kinase family.</text>
</comment>
<reference evidence="24" key="2">
    <citation type="submission" date="2019-07" db="EMBL/GenBank/DDBJ databases">
        <authorList>
            <person name="Seetharam A."/>
            <person name="Woodhouse M."/>
            <person name="Cannon E."/>
        </authorList>
    </citation>
    <scope>NUCLEOTIDE SEQUENCE [LARGE SCALE GENOMIC DNA]</scope>
    <source>
        <strain evidence="24">cv. B73</strain>
    </source>
</reference>
<protein>
    <recommendedName>
        <fullName evidence="3">non-specific serine/threonine protein kinase</fullName>
        <ecNumber evidence="3">2.7.11.1</ecNumber>
    </recommendedName>
</protein>
<name>A0A804LW52_MAIZE</name>
<keyword evidence="4" id="KW-1003">Cell membrane</keyword>
<keyword evidence="14" id="KW-1133">Transmembrane helix</keyword>
<dbReference type="FunFam" id="3.80.10.10:FF:000129">
    <property type="entry name" value="Leucine-rich repeat receptor-like kinase"/>
    <property type="match status" value="1"/>
</dbReference>
<evidence type="ECO:0000256" key="5">
    <source>
        <dbReference type="ARBA" id="ARBA00022527"/>
    </source>
</evidence>
<dbReference type="Gene3D" id="3.30.200.20">
    <property type="entry name" value="Phosphorylase Kinase, domain 1"/>
    <property type="match status" value="1"/>
</dbReference>
<keyword evidence="8" id="KW-0812">Transmembrane</keyword>
<gene>
    <name evidence="24" type="primary">LOC103643259</name>
</gene>
<evidence type="ECO:0000256" key="2">
    <source>
        <dbReference type="ARBA" id="ARBA00008684"/>
    </source>
</evidence>
<evidence type="ECO:0000256" key="14">
    <source>
        <dbReference type="ARBA" id="ARBA00022989"/>
    </source>
</evidence>
<dbReference type="InterPro" id="IPR017441">
    <property type="entry name" value="Protein_kinase_ATP_BS"/>
</dbReference>
<organism evidence="24 25">
    <name type="scientific">Zea mays</name>
    <name type="common">Maize</name>
    <dbReference type="NCBI Taxonomy" id="4577"/>
    <lineage>
        <taxon>Eukaryota</taxon>
        <taxon>Viridiplantae</taxon>
        <taxon>Streptophyta</taxon>
        <taxon>Embryophyta</taxon>
        <taxon>Tracheophyta</taxon>
        <taxon>Spermatophyta</taxon>
        <taxon>Magnoliopsida</taxon>
        <taxon>Liliopsida</taxon>
        <taxon>Poales</taxon>
        <taxon>Poaceae</taxon>
        <taxon>PACMAD clade</taxon>
        <taxon>Panicoideae</taxon>
        <taxon>Andropogonodae</taxon>
        <taxon>Andropogoneae</taxon>
        <taxon>Tripsacinae</taxon>
        <taxon>Zea</taxon>
    </lineage>
</organism>
<proteinExistence type="inferred from homology"/>
<evidence type="ECO:0000256" key="13">
    <source>
        <dbReference type="ARBA" id="ARBA00022840"/>
    </source>
</evidence>
<dbReference type="Proteomes" id="UP000007305">
    <property type="component" value="Chromosome 1"/>
</dbReference>
<dbReference type="OrthoDB" id="749055at2759"/>
<dbReference type="Pfam" id="PF07714">
    <property type="entry name" value="PK_Tyr_Ser-Thr"/>
    <property type="match status" value="1"/>
</dbReference>
<feature type="chain" id="PRO_5032546836" description="non-specific serine/threonine protein kinase" evidence="22">
    <location>
        <begin position="27"/>
        <end position="730"/>
    </location>
</feature>
<feature type="signal peptide" evidence="22">
    <location>
        <begin position="1"/>
        <end position="26"/>
    </location>
</feature>
<dbReference type="EC" id="2.7.11.1" evidence="3"/>
<evidence type="ECO:0000256" key="3">
    <source>
        <dbReference type="ARBA" id="ARBA00012513"/>
    </source>
</evidence>
<keyword evidence="7" id="KW-0808">Transferase</keyword>
<comment type="catalytic activity">
    <reaction evidence="19">
        <text>L-seryl-[protein] + ATP = O-phospho-L-seryl-[protein] + ADP + H(+)</text>
        <dbReference type="Rhea" id="RHEA:17989"/>
        <dbReference type="Rhea" id="RHEA-COMP:9863"/>
        <dbReference type="Rhea" id="RHEA-COMP:11604"/>
        <dbReference type="ChEBI" id="CHEBI:15378"/>
        <dbReference type="ChEBI" id="CHEBI:29999"/>
        <dbReference type="ChEBI" id="CHEBI:30616"/>
        <dbReference type="ChEBI" id="CHEBI:83421"/>
        <dbReference type="ChEBI" id="CHEBI:456216"/>
        <dbReference type="EC" id="2.7.11.1"/>
    </reaction>
</comment>
<dbReference type="PROSITE" id="PS00107">
    <property type="entry name" value="PROTEIN_KINASE_ATP"/>
    <property type="match status" value="1"/>
</dbReference>
<dbReference type="Gene3D" id="3.80.10.10">
    <property type="entry name" value="Ribonuclease Inhibitor"/>
    <property type="match status" value="1"/>
</dbReference>
<keyword evidence="17" id="KW-0325">Glycoprotein</keyword>
<dbReference type="InterPro" id="IPR001245">
    <property type="entry name" value="Ser-Thr/Tyr_kinase_cat_dom"/>
</dbReference>
<dbReference type="PROSITE" id="PS00108">
    <property type="entry name" value="PROTEIN_KINASE_ST"/>
    <property type="match status" value="1"/>
</dbReference>
<keyword evidence="10" id="KW-0677">Repeat</keyword>
<feature type="region of interest" description="Disordered" evidence="21">
    <location>
        <begin position="708"/>
        <end position="730"/>
    </location>
</feature>
<keyword evidence="11 20" id="KW-0547">Nucleotide-binding</keyword>
<dbReference type="GO" id="GO:0005524">
    <property type="term" value="F:ATP binding"/>
    <property type="evidence" value="ECO:0007669"/>
    <property type="project" value="UniProtKB-UniRule"/>
</dbReference>
<dbReference type="InterPro" id="IPR025875">
    <property type="entry name" value="Leu-rich_rpt_4"/>
</dbReference>
<dbReference type="Pfam" id="PF08263">
    <property type="entry name" value="LRRNT_2"/>
    <property type="match status" value="1"/>
</dbReference>
<evidence type="ECO:0000259" key="23">
    <source>
        <dbReference type="PROSITE" id="PS50011"/>
    </source>
</evidence>
<dbReference type="GeneID" id="103643259"/>
<evidence type="ECO:0000256" key="17">
    <source>
        <dbReference type="ARBA" id="ARBA00023180"/>
    </source>
</evidence>
<dbReference type="GO" id="GO:0005886">
    <property type="term" value="C:plasma membrane"/>
    <property type="evidence" value="ECO:0007669"/>
    <property type="project" value="UniProtKB-SubCell"/>
</dbReference>
<dbReference type="Gene3D" id="1.10.510.10">
    <property type="entry name" value="Transferase(Phosphotransferase) domain 1"/>
    <property type="match status" value="1"/>
</dbReference>
<evidence type="ECO:0000256" key="18">
    <source>
        <dbReference type="ARBA" id="ARBA00047899"/>
    </source>
</evidence>
<dbReference type="AlphaFoldDB" id="A0A804LW52"/>
<feature type="compositionally biased region" description="Acidic residues" evidence="21">
    <location>
        <begin position="720"/>
        <end position="730"/>
    </location>
</feature>
<evidence type="ECO:0000256" key="8">
    <source>
        <dbReference type="ARBA" id="ARBA00022692"/>
    </source>
</evidence>
<dbReference type="PROSITE" id="PS50011">
    <property type="entry name" value="PROTEIN_KINASE_DOM"/>
    <property type="match status" value="1"/>
</dbReference>
<keyword evidence="6" id="KW-0433">Leucine-rich repeat</keyword>
<accession>A0A804LW52</accession>
<reference evidence="24" key="3">
    <citation type="submission" date="2021-05" db="UniProtKB">
        <authorList>
            <consortium name="EnsemblPlants"/>
        </authorList>
    </citation>
    <scope>IDENTIFICATION</scope>
    <source>
        <strain evidence="24">cv. B73</strain>
    </source>
</reference>
<comment type="subcellular location">
    <subcellularLocation>
        <location evidence="1">Cell membrane</location>
        <topology evidence="1">Single-pass membrane protein</topology>
    </subcellularLocation>
</comment>
<dbReference type="PANTHER" id="PTHR47988">
    <property type="entry name" value="SOMATIC EMBRYOGENESIS RECEPTOR KINASE 1"/>
    <property type="match status" value="1"/>
</dbReference>
<keyword evidence="16" id="KW-0675">Receptor</keyword>
<keyword evidence="25" id="KW-1185">Reference proteome</keyword>
<evidence type="ECO:0000256" key="6">
    <source>
        <dbReference type="ARBA" id="ARBA00022614"/>
    </source>
</evidence>
<evidence type="ECO:0000256" key="11">
    <source>
        <dbReference type="ARBA" id="ARBA00022741"/>
    </source>
</evidence>
<dbReference type="SUPFAM" id="SSF56112">
    <property type="entry name" value="Protein kinase-like (PK-like)"/>
    <property type="match status" value="1"/>
</dbReference>
<keyword evidence="15" id="KW-0472">Membrane</keyword>
<feature type="compositionally biased region" description="Basic and acidic residues" evidence="21">
    <location>
        <begin position="708"/>
        <end position="719"/>
    </location>
</feature>
<feature type="binding site" evidence="20">
    <location>
        <position position="415"/>
    </location>
    <ligand>
        <name>ATP</name>
        <dbReference type="ChEBI" id="CHEBI:30616"/>
    </ligand>
</feature>
<feature type="domain" description="Protein kinase" evidence="23">
    <location>
        <begin position="387"/>
        <end position="669"/>
    </location>
</feature>
<evidence type="ECO:0000256" key="22">
    <source>
        <dbReference type="SAM" id="SignalP"/>
    </source>
</evidence>
<dbReference type="InterPro" id="IPR013210">
    <property type="entry name" value="LRR_N_plant-typ"/>
</dbReference>
<dbReference type="RefSeq" id="XP_008664636.1">
    <property type="nucleotide sequence ID" value="XM_008666414.3"/>
</dbReference>
<keyword evidence="13 20" id="KW-0067">ATP-binding</keyword>
<evidence type="ECO:0000256" key="7">
    <source>
        <dbReference type="ARBA" id="ARBA00022679"/>
    </source>
</evidence>
<evidence type="ECO:0000256" key="16">
    <source>
        <dbReference type="ARBA" id="ARBA00023170"/>
    </source>
</evidence>
<dbReference type="InterPro" id="IPR000719">
    <property type="entry name" value="Prot_kinase_dom"/>
</dbReference>
<dbReference type="EnsemblPlants" id="Zm00001eb041050_T008">
    <property type="protein sequence ID" value="Zm00001eb041050_P008"/>
    <property type="gene ID" value="Zm00001eb041050"/>
</dbReference>
<reference evidence="25" key="1">
    <citation type="submission" date="2015-12" db="EMBL/GenBank/DDBJ databases">
        <title>Update maize B73 reference genome by single molecule sequencing technologies.</title>
        <authorList>
            <consortium name="Maize Genome Sequencing Project"/>
            <person name="Ware D."/>
        </authorList>
    </citation>
    <scope>NUCLEOTIDE SEQUENCE [LARGE SCALE GENOMIC DNA]</scope>
    <source>
        <strain evidence="25">cv. B73</strain>
    </source>
</reference>
<dbReference type="InterPro" id="IPR008271">
    <property type="entry name" value="Ser/Thr_kinase_AS"/>
</dbReference>
<evidence type="ECO:0000256" key="12">
    <source>
        <dbReference type="ARBA" id="ARBA00022777"/>
    </source>
</evidence>
<dbReference type="FunFam" id="1.10.510.10:FF:000016">
    <property type="entry name" value="Somatic embryogenesis receptor-like kinase 1"/>
    <property type="match status" value="1"/>
</dbReference>
<dbReference type="InterPro" id="IPR032675">
    <property type="entry name" value="LRR_dom_sf"/>
</dbReference>
<evidence type="ECO:0000256" key="1">
    <source>
        <dbReference type="ARBA" id="ARBA00004162"/>
    </source>
</evidence>
<dbReference type="GO" id="GO:0004674">
    <property type="term" value="F:protein serine/threonine kinase activity"/>
    <property type="evidence" value="ECO:0007669"/>
    <property type="project" value="UniProtKB-KW"/>
</dbReference>
<evidence type="ECO:0000313" key="24">
    <source>
        <dbReference type="EnsemblPlants" id="Zm00001eb041050_P008"/>
    </source>
</evidence>
<dbReference type="SMART" id="SM00220">
    <property type="entry name" value="S_TKc"/>
    <property type="match status" value="1"/>
</dbReference>
<dbReference type="InterPro" id="IPR011009">
    <property type="entry name" value="Kinase-like_dom_sf"/>
</dbReference>
<evidence type="ECO:0000256" key="19">
    <source>
        <dbReference type="ARBA" id="ARBA00048679"/>
    </source>
</evidence>
<evidence type="ECO:0000313" key="25">
    <source>
        <dbReference type="Proteomes" id="UP000007305"/>
    </source>
</evidence>
<evidence type="ECO:0000256" key="10">
    <source>
        <dbReference type="ARBA" id="ARBA00022737"/>
    </source>
</evidence>
<evidence type="ECO:0000256" key="15">
    <source>
        <dbReference type="ARBA" id="ARBA00023136"/>
    </source>
</evidence>
<sequence>MHCRPCPSQLSLVFLLLLSLAPIISALPFPEPALPMACSGLRLSLPAAVLALLLLPSALASEPLNPEVQALIAIRQGLVDPHGVLRSWDQDSVDPCSWAMITCSPQNLVIGLGVPSQGLSGTLSGRIANLTHLEQVLLQNNNITGRLPPELGALPRLQTLDLSNNRFSGRVPNTLGRITTLRYLYRREYISHAALRPVCVCSCCRRLNNNSLSGPFPASLAKIPQLSFLDLSFNNLTGPVPLFPTRTFNVVGNPMICGSNAGAGECAAALPPVTVPFPLESTPGGSRTGTGAAAAGRSKAAGARLPIGVGTSLGASSLVLFAVSCFLWRRKRRHTGGRPSSVLGIIHERGGCDLEDGGGGGVVAAAARLGNVRQFGLRELQAATDGFSAKNILGKGGFGNVYRGRLADGTTVAVKRLKDPSASGEAQFRTEVEMISLAVHRHLLRLVGFCAASGERLLVYPYMPNGSVASRLRGKPALDWATRKRIAVGAARGLLYLHEQCDPKIIHRDVKAANVLLDEHHEAVVGDLGLAKLLDHGDSHVTTAVRGTVGHIAPEYLSTGQSSEKTDVFGFGILLLELVTGQRALQLGKASGALHSQKGVMLDWVRKVHQEKMLDLLVDQDLGPHYDRIEVAEMVQVALLCTQFQPSHRPKMSEVVRMLEGDGLAEKWEATNRPGVAAGAPCHDALGYDHRNDSNGSVFFNDFHDNDSSLSSDEARSIDMVEEMELSGPR</sequence>
<dbReference type="FunFam" id="3.30.200.20:FF:000015">
    <property type="entry name" value="Somatic embryogenesis receptor kinase 1"/>
    <property type="match status" value="1"/>
</dbReference>
<dbReference type="Pfam" id="PF12799">
    <property type="entry name" value="LRR_4"/>
    <property type="match status" value="1"/>
</dbReference>
<dbReference type="Gramene" id="Zm00001eb041050_T008">
    <property type="protein sequence ID" value="Zm00001eb041050_P008"/>
    <property type="gene ID" value="Zm00001eb041050"/>
</dbReference>